<organism evidence="6 7">
    <name type="scientific">Flavisolibacter ginsengisoli DSM 18119</name>
    <dbReference type="NCBI Taxonomy" id="1121884"/>
    <lineage>
        <taxon>Bacteria</taxon>
        <taxon>Pseudomonadati</taxon>
        <taxon>Bacteroidota</taxon>
        <taxon>Chitinophagia</taxon>
        <taxon>Chitinophagales</taxon>
        <taxon>Chitinophagaceae</taxon>
        <taxon>Flavisolibacter</taxon>
    </lineage>
</organism>
<dbReference type="Proteomes" id="UP000184048">
    <property type="component" value="Unassembled WGS sequence"/>
</dbReference>
<keyword evidence="2" id="KW-0238">DNA-binding</keyword>
<feature type="domain" description="HTH crp-type" evidence="5">
    <location>
        <begin position="145"/>
        <end position="211"/>
    </location>
</feature>
<accession>A0A1M5A6T8</accession>
<dbReference type="InterPro" id="IPR036390">
    <property type="entry name" value="WH_DNA-bd_sf"/>
</dbReference>
<keyword evidence="1" id="KW-0805">Transcription regulation</keyword>
<evidence type="ECO:0000256" key="2">
    <source>
        <dbReference type="ARBA" id="ARBA00023125"/>
    </source>
</evidence>
<evidence type="ECO:0000313" key="7">
    <source>
        <dbReference type="Proteomes" id="UP000184048"/>
    </source>
</evidence>
<keyword evidence="7" id="KW-1185">Reference proteome</keyword>
<name>A0A1M5A6T8_9BACT</name>
<dbReference type="SUPFAM" id="SSF51206">
    <property type="entry name" value="cAMP-binding domain-like"/>
    <property type="match status" value="1"/>
</dbReference>
<dbReference type="Gene3D" id="2.60.120.10">
    <property type="entry name" value="Jelly Rolls"/>
    <property type="match status" value="1"/>
</dbReference>
<reference evidence="6 7" key="1">
    <citation type="submission" date="2016-11" db="EMBL/GenBank/DDBJ databases">
        <authorList>
            <person name="Jaros S."/>
            <person name="Januszkiewicz K."/>
            <person name="Wedrychowicz H."/>
        </authorList>
    </citation>
    <scope>NUCLEOTIDE SEQUENCE [LARGE SCALE GENOMIC DNA]</scope>
    <source>
        <strain evidence="6 7">DSM 18119</strain>
    </source>
</reference>
<dbReference type="Gene3D" id="1.10.10.10">
    <property type="entry name" value="Winged helix-like DNA-binding domain superfamily/Winged helix DNA-binding domain"/>
    <property type="match status" value="1"/>
</dbReference>
<keyword evidence="3" id="KW-0804">Transcription</keyword>
<protein>
    <submittedName>
        <fullName evidence="6">CRP/FNR family transcriptional regulator, anaerobic regulatory protein</fullName>
    </submittedName>
</protein>
<proteinExistence type="predicted"/>
<gene>
    <name evidence="6" type="ORF">SAMN02745131_02164</name>
</gene>
<dbReference type="InterPro" id="IPR014710">
    <property type="entry name" value="RmlC-like_jellyroll"/>
</dbReference>
<evidence type="ECO:0000313" key="6">
    <source>
        <dbReference type="EMBL" id="SHF26023.1"/>
    </source>
</evidence>
<feature type="domain" description="Cyclic nucleotide-binding" evidence="4">
    <location>
        <begin position="9"/>
        <end position="75"/>
    </location>
</feature>
<dbReference type="InterPro" id="IPR000595">
    <property type="entry name" value="cNMP-bd_dom"/>
</dbReference>
<dbReference type="AlphaFoldDB" id="A0A1M5A6T8"/>
<sequence>MTEQEIAKQFPKLEPELIQEMVKVADLKVFQEGDLLIRTGQNIRSAILVLDGLVKIYREDDQGNEFFMYYLDAGKACAISLVCALGSETSGLMAKAITKASVVSIPVQYVDEWMGKYKGWAQFALSSYRERFEELLETIDHIAFRNMDERLVFYLKRHQEKFHTNIVPISFTEIAQDLNSSREVISRLMKKLSEKGIVQLHRSQIEIIDLQRALS</sequence>
<dbReference type="OrthoDB" id="9776746at2"/>
<dbReference type="InterPro" id="IPR012318">
    <property type="entry name" value="HTH_CRP"/>
</dbReference>
<dbReference type="InterPro" id="IPR018490">
    <property type="entry name" value="cNMP-bd_dom_sf"/>
</dbReference>
<dbReference type="CDD" id="cd00038">
    <property type="entry name" value="CAP_ED"/>
    <property type="match status" value="1"/>
</dbReference>
<dbReference type="Pfam" id="PF13545">
    <property type="entry name" value="HTH_Crp_2"/>
    <property type="match status" value="1"/>
</dbReference>
<evidence type="ECO:0000259" key="5">
    <source>
        <dbReference type="PROSITE" id="PS51063"/>
    </source>
</evidence>
<dbReference type="Pfam" id="PF00027">
    <property type="entry name" value="cNMP_binding"/>
    <property type="match status" value="1"/>
</dbReference>
<dbReference type="PROSITE" id="PS51063">
    <property type="entry name" value="HTH_CRP_2"/>
    <property type="match status" value="1"/>
</dbReference>
<dbReference type="SUPFAM" id="SSF46785">
    <property type="entry name" value="Winged helix' DNA-binding domain"/>
    <property type="match status" value="1"/>
</dbReference>
<evidence type="ECO:0000256" key="1">
    <source>
        <dbReference type="ARBA" id="ARBA00023015"/>
    </source>
</evidence>
<evidence type="ECO:0000256" key="3">
    <source>
        <dbReference type="ARBA" id="ARBA00023163"/>
    </source>
</evidence>
<evidence type="ECO:0000259" key="4">
    <source>
        <dbReference type="PROSITE" id="PS50042"/>
    </source>
</evidence>
<dbReference type="GO" id="GO:0006355">
    <property type="term" value="P:regulation of DNA-templated transcription"/>
    <property type="evidence" value="ECO:0007669"/>
    <property type="project" value="InterPro"/>
</dbReference>
<dbReference type="EMBL" id="FQUU01000008">
    <property type="protein sequence ID" value="SHF26023.1"/>
    <property type="molecule type" value="Genomic_DNA"/>
</dbReference>
<dbReference type="STRING" id="1121884.SAMN02745131_02164"/>
<dbReference type="SMART" id="SM00419">
    <property type="entry name" value="HTH_CRP"/>
    <property type="match status" value="1"/>
</dbReference>
<dbReference type="PROSITE" id="PS50042">
    <property type="entry name" value="CNMP_BINDING_3"/>
    <property type="match status" value="1"/>
</dbReference>
<dbReference type="InterPro" id="IPR036388">
    <property type="entry name" value="WH-like_DNA-bd_sf"/>
</dbReference>
<dbReference type="RefSeq" id="WP_072835455.1">
    <property type="nucleotide sequence ID" value="NZ_FQUU01000008.1"/>
</dbReference>
<dbReference type="GO" id="GO:0003677">
    <property type="term" value="F:DNA binding"/>
    <property type="evidence" value="ECO:0007669"/>
    <property type="project" value="UniProtKB-KW"/>
</dbReference>